<evidence type="ECO:0000313" key="2">
    <source>
        <dbReference type="EMBL" id="GFH01130.1"/>
    </source>
</evidence>
<dbReference type="EMBL" id="BLLB01000002">
    <property type="protein sequence ID" value="GFH01130.1"/>
    <property type="molecule type" value="Genomic_DNA"/>
</dbReference>
<dbReference type="Pfam" id="PF13845">
    <property type="entry name" value="Septum_form"/>
    <property type="match status" value="1"/>
</dbReference>
<evidence type="ECO:0000313" key="3">
    <source>
        <dbReference type="Proteomes" id="UP000465304"/>
    </source>
</evidence>
<dbReference type="Proteomes" id="UP000465304">
    <property type="component" value="Unassembled WGS sequence"/>
</dbReference>
<reference evidence="2 3" key="1">
    <citation type="journal article" date="2019" name="Emerg. Microbes Infect.">
        <title>Comprehensive subspecies identification of 175 nontuberculous mycobacteria species based on 7547 genomic profiles.</title>
        <authorList>
            <person name="Matsumoto Y."/>
            <person name="Kinjo T."/>
            <person name="Motooka D."/>
            <person name="Nabeya D."/>
            <person name="Jung N."/>
            <person name="Uechi K."/>
            <person name="Horii T."/>
            <person name="Iida T."/>
            <person name="Fujita J."/>
            <person name="Nakamura S."/>
        </authorList>
    </citation>
    <scope>NUCLEOTIDE SEQUENCE [LARGE SCALE GENOMIC DNA]</scope>
    <source>
        <strain evidence="2 3">JCM 30996</strain>
    </source>
</reference>
<dbReference type="AlphaFoldDB" id="A0A7I9ZJE6"/>
<organism evidence="2 3">
    <name type="scientific">Mycolicibacterium hippocampi</name>
    <dbReference type="NCBI Taxonomy" id="659824"/>
    <lineage>
        <taxon>Bacteria</taxon>
        <taxon>Bacillati</taxon>
        <taxon>Actinomycetota</taxon>
        <taxon>Actinomycetes</taxon>
        <taxon>Mycobacteriales</taxon>
        <taxon>Mycobacteriaceae</taxon>
        <taxon>Mycolicibacterium</taxon>
    </lineage>
</organism>
<feature type="domain" description="Septum formation-related" evidence="1">
    <location>
        <begin position="37"/>
        <end position="127"/>
    </location>
</feature>
<comment type="caution">
    <text evidence="2">The sequence shown here is derived from an EMBL/GenBank/DDBJ whole genome shotgun (WGS) entry which is preliminary data.</text>
</comment>
<name>A0A7I9ZJE6_9MYCO</name>
<evidence type="ECO:0000259" key="1">
    <source>
        <dbReference type="Pfam" id="PF13845"/>
    </source>
</evidence>
<dbReference type="InterPro" id="IPR026004">
    <property type="entry name" value="Septum_form"/>
</dbReference>
<proteinExistence type="predicted"/>
<sequence>MLGGIVLALVMIIGTGAVIFMVVTSEGNVTATDLEVGECLAEIPQGDNVTRLQTVGCDQPHAGEVFALLTVPGGDFPGTEAIDTYAEKCAPELAVYAPTSTTDDGVQLYVLYPSAETWEDGDRAVTCIATLDPPRTGSLKG</sequence>
<gene>
    <name evidence="2" type="ORF">MHIP_16130</name>
</gene>
<accession>A0A7I9ZJE6</accession>
<protein>
    <recommendedName>
        <fullName evidence="1">Septum formation-related domain-containing protein</fullName>
    </recommendedName>
</protein>
<keyword evidence="3" id="KW-1185">Reference proteome</keyword>